<dbReference type="AlphaFoldDB" id="A0A5E4UAF9"/>
<dbReference type="OrthoDB" id="9110673at2"/>
<dbReference type="Proteomes" id="UP000414233">
    <property type="component" value="Unassembled WGS sequence"/>
</dbReference>
<name>A0A5E4UAF9_9BURK</name>
<proteinExistence type="predicted"/>
<sequence length="126" mass="13769">MKTLIKLELKESDGKVELKFDTGSGAPLNSENLTKIINILGNLRQQFKPSVSEVPPKIGDQVPSVIAPFWQVSPEPLVGGALIQFRHPAFGWLGFGVPNDSLKHLAEGLARIIPVVDEAERSRSMN</sequence>
<reference evidence="1 2" key="1">
    <citation type="submission" date="2019-08" db="EMBL/GenBank/DDBJ databases">
        <authorList>
            <person name="Peeters C."/>
        </authorList>
    </citation>
    <scope>NUCLEOTIDE SEQUENCE [LARGE SCALE GENOMIC DNA]</scope>
    <source>
        <strain evidence="1 2">LMG 30175</strain>
    </source>
</reference>
<protein>
    <submittedName>
        <fullName evidence="1">Uncharacterized protein</fullName>
    </submittedName>
</protein>
<gene>
    <name evidence="1" type="ORF">PTE30175_01846</name>
</gene>
<dbReference type="EMBL" id="CABPRZ010000006">
    <property type="protein sequence ID" value="VVD96781.1"/>
    <property type="molecule type" value="Genomic_DNA"/>
</dbReference>
<organism evidence="1 2">
    <name type="scientific">Pandoraea terrae</name>
    <dbReference type="NCBI Taxonomy" id="1537710"/>
    <lineage>
        <taxon>Bacteria</taxon>
        <taxon>Pseudomonadati</taxon>
        <taxon>Pseudomonadota</taxon>
        <taxon>Betaproteobacteria</taxon>
        <taxon>Burkholderiales</taxon>
        <taxon>Burkholderiaceae</taxon>
        <taxon>Pandoraea</taxon>
    </lineage>
</organism>
<accession>A0A5E4UAF9</accession>
<evidence type="ECO:0000313" key="2">
    <source>
        <dbReference type="Proteomes" id="UP000414233"/>
    </source>
</evidence>
<evidence type="ECO:0000313" key="1">
    <source>
        <dbReference type="EMBL" id="VVD96781.1"/>
    </source>
</evidence>
<dbReference type="RefSeq" id="WP_150696762.1">
    <property type="nucleotide sequence ID" value="NZ_CABPRZ010000006.1"/>
</dbReference>
<keyword evidence="2" id="KW-1185">Reference proteome</keyword>